<dbReference type="GO" id="GO:0005525">
    <property type="term" value="F:GTP binding"/>
    <property type="evidence" value="ECO:0007669"/>
    <property type="project" value="InterPro"/>
</dbReference>
<dbReference type="Pfam" id="PF18133">
    <property type="entry name" value="HydF_tetramer"/>
    <property type="match status" value="1"/>
</dbReference>
<dbReference type="Proteomes" id="UP000189674">
    <property type="component" value="Chromosome"/>
</dbReference>
<dbReference type="InterPro" id="IPR006073">
    <property type="entry name" value="GTP-bd"/>
</dbReference>
<name>A0A1U9NK30_9BACT</name>
<dbReference type="NCBIfam" id="TIGR00231">
    <property type="entry name" value="small_GTP"/>
    <property type="match status" value="1"/>
</dbReference>
<feature type="domain" description="Hydrogen maturase F tetramerization" evidence="3">
    <location>
        <begin position="279"/>
        <end position="394"/>
    </location>
</feature>
<dbReference type="Gene3D" id="3.40.50.11410">
    <property type="match status" value="1"/>
</dbReference>
<dbReference type="InterPro" id="IPR023873">
    <property type="entry name" value="FeFe-hyd_GTPase_HydF"/>
</dbReference>
<evidence type="ECO:0000259" key="2">
    <source>
        <dbReference type="Pfam" id="PF18128"/>
    </source>
</evidence>
<dbReference type="InterPro" id="IPR005225">
    <property type="entry name" value="Small_GTP-bd"/>
</dbReference>
<dbReference type="Gene3D" id="3.40.50.300">
    <property type="entry name" value="P-loop containing nucleotide triphosphate hydrolases"/>
    <property type="match status" value="1"/>
</dbReference>
<dbReference type="RefSeq" id="WP_146661149.1">
    <property type="nucleotide sequence ID" value="NZ_CP019791.1"/>
</dbReference>
<dbReference type="EMBL" id="CP019791">
    <property type="protein sequence ID" value="AQT68281.1"/>
    <property type="molecule type" value="Genomic_DNA"/>
</dbReference>
<dbReference type="InterPro" id="IPR041606">
    <property type="entry name" value="HydF_dimer"/>
</dbReference>
<dbReference type="PANTHER" id="PTHR42714:SF6">
    <property type="entry name" value="TRANSLATION INITIATION FACTOR IF-2"/>
    <property type="match status" value="1"/>
</dbReference>
<sequence>MLKTPKALRLHIGIFGRRNVGKSSVLNSLLSQQVSIVSEVAGTTTDPVEKVMELQPVGPVVFVDTAGIDDIGALGKMRVDKTYKAIEKTDLALVVTDRWQEYEQKLCAMLKEQGVPVIVVTNKADLRNDGELEEHIRDLKVGPVVATSIVKDEGISRLRQQIIEISEDVRIEKDTLLGGLVNDGDTVVLVVPIDIEAPKGRLILAQVQTLREVLDANCCAMVVKENMLEQTLTNLKQPPALVVTDSQAFAQVSKTVPADIPLTGFSVLFARYKGDLCSMVEGAMAIEELKGGDKVLISEACSHHPIGEDIGRIKIPRWLQSYVGDDLDIEVAAGRDFPEDLSDYKLVIHCGACVWNRRQVLSRIDIARKAQVPFTNYGLTIAYSLGVFERALQPFDDAMTIYKELAKK</sequence>
<evidence type="ECO:0000259" key="1">
    <source>
        <dbReference type="Pfam" id="PF01926"/>
    </source>
</evidence>
<organism evidence="4 5">
    <name type="scientific">Anaerohalosphaera lusitana</name>
    <dbReference type="NCBI Taxonomy" id="1936003"/>
    <lineage>
        <taxon>Bacteria</taxon>
        <taxon>Pseudomonadati</taxon>
        <taxon>Planctomycetota</taxon>
        <taxon>Phycisphaerae</taxon>
        <taxon>Sedimentisphaerales</taxon>
        <taxon>Anaerohalosphaeraceae</taxon>
        <taxon>Anaerohalosphaera</taxon>
    </lineage>
</organism>
<evidence type="ECO:0000313" key="4">
    <source>
        <dbReference type="EMBL" id="AQT68281.1"/>
    </source>
</evidence>
<dbReference type="AlphaFoldDB" id="A0A1U9NK30"/>
<feature type="domain" description="G" evidence="1">
    <location>
        <begin position="11"/>
        <end position="123"/>
    </location>
</feature>
<dbReference type="SUPFAM" id="SSF52540">
    <property type="entry name" value="P-loop containing nucleoside triphosphate hydrolases"/>
    <property type="match status" value="1"/>
</dbReference>
<gene>
    <name evidence="4" type="primary">der_2</name>
    <name evidence="4" type="ORF">STSP2_01439</name>
</gene>
<protein>
    <submittedName>
        <fullName evidence="4">GTP-binding protein EngA</fullName>
    </submittedName>
</protein>
<evidence type="ECO:0000313" key="5">
    <source>
        <dbReference type="Proteomes" id="UP000189674"/>
    </source>
</evidence>
<dbReference type="GO" id="GO:0005737">
    <property type="term" value="C:cytoplasm"/>
    <property type="evidence" value="ECO:0007669"/>
    <property type="project" value="TreeGrafter"/>
</dbReference>
<proteinExistence type="predicted"/>
<dbReference type="Pfam" id="PF18128">
    <property type="entry name" value="HydF_dimer"/>
    <property type="match status" value="1"/>
</dbReference>
<feature type="domain" description="Hydrogen maturase F dimerization" evidence="2">
    <location>
        <begin position="176"/>
        <end position="274"/>
    </location>
</feature>
<reference evidence="5" key="1">
    <citation type="submission" date="2017-02" db="EMBL/GenBank/DDBJ databases">
        <title>Comparative genomics and description of representatives of a novel lineage of planctomycetes thriving in anoxic sediments.</title>
        <authorList>
            <person name="Spring S."/>
            <person name="Bunk B."/>
            <person name="Sproer C."/>
        </authorList>
    </citation>
    <scope>NUCLEOTIDE SEQUENCE [LARGE SCALE GENOMIC DNA]</scope>
    <source>
        <strain evidence="5">ST-NAGAB-D1</strain>
    </source>
</reference>
<dbReference type="OrthoDB" id="9811338at2"/>
<dbReference type="GO" id="GO:0030488">
    <property type="term" value="P:tRNA methylation"/>
    <property type="evidence" value="ECO:0007669"/>
    <property type="project" value="TreeGrafter"/>
</dbReference>
<dbReference type="InterPro" id="IPR027417">
    <property type="entry name" value="P-loop_NTPase"/>
</dbReference>
<accession>A0A1U9NK30</accession>
<dbReference type="CDD" id="cd00880">
    <property type="entry name" value="Era_like"/>
    <property type="match status" value="1"/>
</dbReference>
<dbReference type="PANTHER" id="PTHR42714">
    <property type="entry name" value="TRNA MODIFICATION GTPASE GTPBP3"/>
    <property type="match status" value="1"/>
</dbReference>
<dbReference type="STRING" id="1936003.STSP2_01439"/>
<evidence type="ECO:0000259" key="3">
    <source>
        <dbReference type="Pfam" id="PF18133"/>
    </source>
</evidence>
<keyword evidence="5" id="KW-1185">Reference proteome</keyword>
<dbReference type="NCBIfam" id="TIGR03918">
    <property type="entry name" value="GTP_HydF"/>
    <property type="match status" value="1"/>
</dbReference>
<dbReference type="Gene3D" id="3.40.50.11420">
    <property type="match status" value="1"/>
</dbReference>
<dbReference type="KEGG" id="alus:STSP2_01439"/>
<dbReference type="InterPro" id="IPR040644">
    <property type="entry name" value="HydF_tetramer"/>
</dbReference>
<dbReference type="GO" id="GO:0002098">
    <property type="term" value="P:tRNA wobble uridine modification"/>
    <property type="evidence" value="ECO:0007669"/>
    <property type="project" value="TreeGrafter"/>
</dbReference>
<dbReference type="Pfam" id="PF01926">
    <property type="entry name" value="MMR_HSR1"/>
    <property type="match status" value="1"/>
</dbReference>